<dbReference type="GO" id="GO:0004519">
    <property type="term" value="F:endonuclease activity"/>
    <property type="evidence" value="ECO:0007669"/>
    <property type="project" value="UniProtKB-KW"/>
</dbReference>
<gene>
    <name evidence="4" type="primary">sbcD</name>
    <name evidence="6" type="ORF">AVDCRST_MAG18-3444</name>
</gene>
<evidence type="ECO:0000256" key="2">
    <source>
        <dbReference type="ARBA" id="ARBA00022801"/>
    </source>
</evidence>
<dbReference type="PANTHER" id="PTHR30337:SF0">
    <property type="entry name" value="NUCLEASE SBCCD SUBUNIT D"/>
    <property type="match status" value="1"/>
</dbReference>
<keyword evidence="4" id="KW-0233">DNA recombination</keyword>
<evidence type="ECO:0000256" key="1">
    <source>
        <dbReference type="ARBA" id="ARBA00022722"/>
    </source>
</evidence>
<reference evidence="6" key="1">
    <citation type="submission" date="2020-02" db="EMBL/GenBank/DDBJ databases">
        <authorList>
            <person name="Meier V. D."/>
        </authorList>
    </citation>
    <scope>NUCLEOTIDE SEQUENCE</scope>
    <source>
        <strain evidence="6">AVDCRST_MAG18</strain>
    </source>
</reference>
<dbReference type="Gene3D" id="3.60.21.10">
    <property type="match status" value="1"/>
</dbReference>
<comment type="function">
    <text evidence="4">SbcCD cleaves DNA hairpin structures. These structures can inhibit DNA replication and are intermediates in certain DNA recombination reactions. The complex acts as a 3'-&gt;5' double strand exonuclease that can open hairpins. It also has a 5' single-strand endonuclease activity.</text>
</comment>
<dbReference type="InterPro" id="IPR004593">
    <property type="entry name" value="SbcD"/>
</dbReference>
<dbReference type="EMBL" id="CADCWN010000261">
    <property type="protein sequence ID" value="CAA9583172.1"/>
    <property type="molecule type" value="Genomic_DNA"/>
</dbReference>
<dbReference type="NCBIfam" id="TIGR00619">
    <property type="entry name" value="sbcd"/>
    <property type="match status" value="1"/>
</dbReference>
<sequence>MKLLHFADLHLGIENYGRTDPATGLSSRLGDFLGRLDELVAFAIAERVDAVLFAGDAFKTRDPNPTVQRAFAERVRRLSRAAIPTVLLIGNHDLPSVVSRATSVDIYDALGVDHVRVCRRIEGFTLETGAGPLQIVTLPWITRSMLLTREEYRADSTEELEGRLRERVIAALEAEAATLDPAMPAVLMGHLSLSGASYGSEQSIMLGQDLVLSRGDLQPASFDYIALGHIHKHQQVGPSTPPAVYSGSLERVDFGEEREEKGFVLIEITPGAKGERAVRWAFRPVAARPFVTLRLDIGGTEPLDAVRDAIARRTDLRDAVVRARITLTPEAADNLRLSDVRRLLGEAGAAFVGQIEPQVERPTRVRLPMADAEALDPALMLGRWLDLQQTPAERQAVLLRYAEGLLRDTKEQEVRERG</sequence>
<comment type="similarity">
    <text evidence="4">Belongs to the SbcD family.</text>
</comment>
<protein>
    <recommendedName>
        <fullName evidence="4">Nuclease SbcCD subunit D</fullName>
    </recommendedName>
</protein>
<evidence type="ECO:0000256" key="4">
    <source>
        <dbReference type="RuleBase" id="RU363069"/>
    </source>
</evidence>
<evidence type="ECO:0000256" key="3">
    <source>
        <dbReference type="ARBA" id="ARBA00022839"/>
    </source>
</evidence>
<comment type="subunit">
    <text evidence="4">Heterodimer of SbcC and SbcD.</text>
</comment>
<dbReference type="PANTHER" id="PTHR30337">
    <property type="entry name" value="COMPONENT OF ATP-DEPENDENT DSDNA EXONUCLEASE"/>
    <property type="match status" value="1"/>
</dbReference>
<evidence type="ECO:0000259" key="5">
    <source>
        <dbReference type="Pfam" id="PF00149"/>
    </source>
</evidence>
<dbReference type="InterPro" id="IPR050535">
    <property type="entry name" value="DNA_Repair-Maintenance_Comp"/>
</dbReference>
<dbReference type="GO" id="GO:0006310">
    <property type="term" value="P:DNA recombination"/>
    <property type="evidence" value="ECO:0007669"/>
    <property type="project" value="UniProtKB-KW"/>
</dbReference>
<feature type="domain" description="Calcineurin-like phosphoesterase" evidence="5">
    <location>
        <begin position="1"/>
        <end position="232"/>
    </location>
</feature>
<dbReference type="InterPro" id="IPR004843">
    <property type="entry name" value="Calcineurin-like_PHP"/>
</dbReference>
<dbReference type="AlphaFoldDB" id="A0A6J4VN37"/>
<keyword evidence="2 4" id="KW-0378">Hydrolase</keyword>
<evidence type="ECO:0000313" key="6">
    <source>
        <dbReference type="EMBL" id="CAA9583172.1"/>
    </source>
</evidence>
<accession>A0A6J4VN37</accession>
<dbReference type="GO" id="GO:0008408">
    <property type="term" value="F:3'-5' exonuclease activity"/>
    <property type="evidence" value="ECO:0007669"/>
    <property type="project" value="InterPro"/>
</dbReference>
<keyword evidence="3 4" id="KW-0269">Exonuclease</keyword>
<keyword evidence="4" id="KW-0235">DNA replication</keyword>
<dbReference type="InterPro" id="IPR029052">
    <property type="entry name" value="Metallo-depent_PP-like"/>
</dbReference>
<keyword evidence="1 4" id="KW-0540">Nuclease</keyword>
<dbReference type="SUPFAM" id="SSF56300">
    <property type="entry name" value="Metallo-dependent phosphatases"/>
    <property type="match status" value="1"/>
</dbReference>
<dbReference type="CDD" id="cd00840">
    <property type="entry name" value="MPP_Mre11_N"/>
    <property type="match status" value="1"/>
</dbReference>
<dbReference type="InterPro" id="IPR041796">
    <property type="entry name" value="Mre11_N"/>
</dbReference>
<dbReference type="GO" id="GO:0006260">
    <property type="term" value="P:DNA replication"/>
    <property type="evidence" value="ECO:0007669"/>
    <property type="project" value="UniProtKB-KW"/>
</dbReference>
<name>A0A6J4VN37_9BACT</name>
<keyword evidence="4" id="KW-0255">Endonuclease</keyword>
<organism evidence="6">
    <name type="scientific">uncultured Thermomicrobiales bacterium</name>
    <dbReference type="NCBI Taxonomy" id="1645740"/>
    <lineage>
        <taxon>Bacteria</taxon>
        <taxon>Pseudomonadati</taxon>
        <taxon>Thermomicrobiota</taxon>
        <taxon>Thermomicrobia</taxon>
        <taxon>Thermomicrobiales</taxon>
        <taxon>environmental samples</taxon>
    </lineage>
</organism>
<dbReference type="Pfam" id="PF00149">
    <property type="entry name" value="Metallophos"/>
    <property type="match status" value="1"/>
</dbReference>
<proteinExistence type="inferred from homology"/>